<dbReference type="InterPro" id="IPR002222">
    <property type="entry name" value="Ribosomal_uS19"/>
</dbReference>
<dbReference type="GO" id="GO:0005840">
    <property type="term" value="C:ribosome"/>
    <property type="evidence" value="ECO:0007669"/>
    <property type="project" value="UniProtKB-KW"/>
</dbReference>
<organism evidence="4">
    <name type="scientific">Nephromyces sp. ex Molgula occidentalis</name>
    <dbReference type="NCBI Taxonomy" id="2544991"/>
    <lineage>
        <taxon>Eukaryota</taxon>
        <taxon>Sar</taxon>
        <taxon>Alveolata</taxon>
        <taxon>Apicomplexa</taxon>
        <taxon>Aconoidasida</taxon>
        <taxon>Nephromycida</taxon>
        <taxon>Nephromyces</taxon>
    </lineage>
</organism>
<reference evidence="4" key="1">
    <citation type="journal article" date="2019" name="Genome Biol. Evol.">
        <title>Nephromyces represents a diverse and novel lineage of the Apicomplexa that has retained apicoplasts.</title>
        <authorList>
            <person name="Munoz-Gomez S.A."/>
            <person name="Durnin K."/>
            <person name="Eme L."/>
            <person name="Paight C."/>
            <person name="Lane C.E."/>
            <person name="Saffo M.B."/>
            <person name="Slamovits C.H."/>
        </authorList>
    </citation>
    <scope>NUCLEOTIDE SEQUENCE</scope>
    <source>
        <strain evidence="4">681</strain>
    </source>
</reference>
<comment type="similarity">
    <text evidence="1">Belongs to the universal ribosomal protein uS19 family.</text>
</comment>
<dbReference type="InterPro" id="IPR023575">
    <property type="entry name" value="Ribosomal_uS19_SF"/>
</dbReference>
<dbReference type="Gene3D" id="3.30.860.10">
    <property type="entry name" value="30s Ribosomal Protein S19, Chain A"/>
    <property type="match status" value="1"/>
</dbReference>
<dbReference type="GO" id="GO:0006412">
    <property type="term" value="P:translation"/>
    <property type="evidence" value="ECO:0007669"/>
    <property type="project" value="InterPro"/>
</dbReference>
<dbReference type="AlphaFoldDB" id="A0A5C1H890"/>
<evidence type="ECO:0000256" key="1">
    <source>
        <dbReference type="ARBA" id="ARBA00007345"/>
    </source>
</evidence>
<proteinExistence type="inferred from homology"/>
<gene>
    <name evidence="4" type="primary">rps19</name>
</gene>
<dbReference type="GO" id="GO:0003735">
    <property type="term" value="F:structural constituent of ribosome"/>
    <property type="evidence" value="ECO:0007669"/>
    <property type="project" value="InterPro"/>
</dbReference>
<sequence>MIKCLKKYPYFSKDILRKLKTTDKFKFKNLKTYNKSLTLNIKFKNSNLSFYNGKNYISLNINYKKLGLKSGYFIKTKN</sequence>
<evidence type="ECO:0000256" key="2">
    <source>
        <dbReference type="ARBA" id="ARBA00022980"/>
    </source>
</evidence>
<dbReference type="EMBL" id="MK573208">
    <property type="protein sequence ID" value="QEM01835.1"/>
    <property type="molecule type" value="Genomic_DNA"/>
</dbReference>
<dbReference type="Pfam" id="PF00203">
    <property type="entry name" value="Ribosomal_S19"/>
    <property type="match status" value="1"/>
</dbReference>
<protein>
    <submittedName>
        <fullName evidence="4">30S ribosomal protein S19</fullName>
    </submittedName>
</protein>
<name>A0A5C1H890_9APIC</name>
<accession>A0A5C1H890</accession>
<keyword evidence="3" id="KW-0687">Ribonucleoprotein</keyword>
<evidence type="ECO:0000256" key="3">
    <source>
        <dbReference type="ARBA" id="ARBA00023274"/>
    </source>
</evidence>
<dbReference type="SUPFAM" id="SSF54570">
    <property type="entry name" value="Ribosomal protein S19"/>
    <property type="match status" value="1"/>
</dbReference>
<keyword evidence="2 4" id="KW-0689">Ribosomal protein</keyword>
<dbReference type="GO" id="GO:1990904">
    <property type="term" value="C:ribonucleoprotein complex"/>
    <property type="evidence" value="ECO:0007669"/>
    <property type="project" value="UniProtKB-KW"/>
</dbReference>
<evidence type="ECO:0000313" key="4">
    <source>
        <dbReference type="EMBL" id="QEM01835.1"/>
    </source>
</evidence>